<dbReference type="PANTHER" id="PTHR11638">
    <property type="entry name" value="ATP-DEPENDENT CLP PROTEASE"/>
    <property type="match status" value="1"/>
</dbReference>
<dbReference type="Pfam" id="PF12796">
    <property type="entry name" value="Ank_2"/>
    <property type="match status" value="2"/>
</dbReference>
<dbReference type="Proteomes" id="UP000007110">
    <property type="component" value="Unassembled WGS sequence"/>
</dbReference>
<dbReference type="PRINTS" id="PR00300">
    <property type="entry name" value="CLPPROTEASEA"/>
</dbReference>
<name>A0A7M7NGI4_STRPU</name>
<evidence type="ECO:0000259" key="4">
    <source>
        <dbReference type="SMART" id="SM00382"/>
    </source>
</evidence>
<reference evidence="5" key="2">
    <citation type="submission" date="2021-01" db="UniProtKB">
        <authorList>
            <consortium name="EnsemblMetazoa"/>
        </authorList>
    </citation>
    <scope>IDENTIFICATION</scope>
</reference>
<sequence length="599" mass="67469">MAASMVSTNVMKLRLFLSCLRRISCEKSEFSQIINSRRISSLKNCINVRYYIESRKLYRLYSTWRIRTAGIGATAAIALGAVAACAESVEAVKATWFLASRKDDVDEISRLLRSGFNVNARHQLGWTALHVATINRHEKALRALLKAGGDPNIGDEFSSVWQTAQEKSLNSLQVLYDREDDFSDRLNNRASFRGCTALHYAVLSNDINIVRILLEAGADPMITNENGHTPMQYAKGQAIKQLLEENSKKFSALQAKRAAEERRRFPLEQRLTEFIIGQDGAIATVAAAVRRKENGWMDEDHPLVFLFLGSSGIGKTELAKQIARYMHKDVKNGFIRMDMSEYQEKHEVAKFIGAPPGYVGHDQGGQLTKKLKQNPNAVVLFDEVDKAHPDVLTIMLQLFDEGRLTDGKGKTIECKDAIFVMTSNIASDEIASHALQLRREAKAMMKQRQTAQVESEAAEMTEQVTISKRFKEDVVQPILKRHFRRDEFLGRINEMVYFLPFSRAELIRLVSKELNFWATRVERRIVNQLAAAQEKLLISQGCKLHIAVDAGSHDNKMSGSQDLQQTKLKLQVIKKGKKETVNILPSVPGPADVNHHSNF</sequence>
<proteinExistence type="predicted"/>
<dbReference type="InterPro" id="IPR001270">
    <property type="entry name" value="ClpA/B"/>
</dbReference>
<dbReference type="Gene3D" id="3.40.50.300">
    <property type="entry name" value="P-loop containing nucleotide triphosphate hydrolases"/>
    <property type="match status" value="1"/>
</dbReference>
<dbReference type="GO" id="GO:0016887">
    <property type="term" value="F:ATP hydrolysis activity"/>
    <property type="evidence" value="ECO:0007669"/>
    <property type="project" value="InterPro"/>
</dbReference>
<dbReference type="RefSeq" id="XP_030836247.1">
    <property type="nucleotide sequence ID" value="XM_030980387.1"/>
</dbReference>
<dbReference type="SMART" id="SM00382">
    <property type="entry name" value="AAA"/>
    <property type="match status" value="1"/>
</dbReference>
<accession>A0A7M7NGI4</accession>
<dbReference type="PANTHER" id="PTHR11638:SF93">
    <property type="entry name" value="MITOCHONDRIAL DISAGGREGASE"/>
    <property type="match status" value="1"/>
</dbReference>
<dbReference type="SUPFAM" id="SSF48403">
    <property type="entry name" value="Ankyrin repeat"/>
    <property type="match status" value="1"/>
</dbReference>
<dbReference type="InterPro" id="IPR003593">
    <property type="entry name" value="AAA+_ATPase"/>
</dbReference>
<dbReference type="PROSITE" id="PS50297">
    <property type="entry name" value="ANK_REP_REGION"/>
    <property type="match status" value="2"/>
</dbReference>
<keyword evidence="3" id="KW-0040">ANK repeat</keyword>
<evidence type="ECO:0000256" key="2">
    <source>
        <dbReference type="ARBA" id="ARBA00022840"/>
    </source>
</evidence>
<dbReference type="Pfam" id="PF07724">
    <property type="entry name" value="AAA_2"/>
    <property type="match status" value="1"/>
</dbReference>
<keyword evidence="1" id="KW-0547">Nucleotide-binding</keyword>
<dbReference type="Gene3D" id="1.25.40.20">
    <property type="entry name" value="Ankyrin repeat-containing domain"/>
    <property type="match status" value="1"/>
</dbReference>
<organism evidence="5 6">
    <name type="scientific">Strongylocentrotus purpuratus</name>
    <name type="common">Purple sea urchin</name>
    <dbReference type="NCBI Taxonomy" id="7668"/>
    <lineage>
        <taxon>Eukaryota</taxon>
        <taxon>Metazoa</taxon>
        <taxon>Echinodermata</taxon>
        <taxon>Eleutherozoa</taxon>
        <taxon>Echinozoa</taxon>
        <taxon>Echinoidea</taxon>
        <taxon>Euechinoidea</taxon>
        <taxon>Echinacea</taxon>
        <taxon>Camarodonta</taxon>
        <taxon>Echinidea</taxon>
        <taxon>Strongylocentrotidae</taxon>
        <taxon>Strongylocentrotus</taxon>
    </lineage>
</organism>
<evidence type="ECO:0000256" key="3">
    <source>
        <dbReference type="PROSITE-ProRule" id="PRU00023"/>
    </source>
</evidence>
<evidence type="ECO:0000256" key="1">
    <source>
        <dbReference type="ARBA" id="ARBA00022741"/>
    </source>
</evidence>
<protein>
    <recommendedName>
        <fullName evidence="4">AAA+ ATPase domain-containing protein</fullName>
    </recommendedName>
</protein>
<dbReference type="InterPro" id="IPR036770">
    <property type="entry name" value="Ankyrin_rpt-contain_sf"/>
</dbReference>
<dbReference type="InterPro" id="IPR050130">
    <property type="entry name" value="ClpA_ClpB"/>
</dbReference>
<feature type="repeat" description="ANK" evidence="3">
    <location>
        <begin position="193"/>
        <end position="225"/>
    </location>
</feature>
<feature type="repeat" description="ANK" evidence="3">
    <location>
        <begin position="124"/>
        <end position="156"/>
    </location>
</feature>
<dbReference type="GeneID" id="581286"/>
<dbReference type="PROSITE" id="PS50088">
    <property type="entry name" value="ANK_REPEAT"/>
    <property type="match status" value="2"/>
</dbReference>
<dbReference type="CDD" id="cd19499">
    <property type="entry name" value="RecA-like_ClpB_Hsp104-like"/>
    <property type="match status" value="1"/>
</dbReference>
<dbReference type="InterPro" id="IPR003959">
    <property type="entry name" value="ATPase_AAA_core"/>
</dbReference>
<keyword evidence="2" id="KW-0067">ATP-binding</keyword>
<dbReference type="InterPro" id="IPR002110">
    <property type="entry name" value="Ankyrin_rpt"/>
</dbReference>
<dbReference type="AlphaFoldDB" id="A0A7M7NGI4"/>
<evidence type="ECO:0000313" key="6">
    <source>
        <dbReference type="Proteomes" id="UP000007110"/>
    </source>
</evidence>
<dbReference type="SMART" id="SM00248">
    <property type="entry name" value="ANK"/>
    <property type="match status" value="2"/>
</dbReference>
<keyword evidence="6" id="KW-1185">Reference proteome</keyword>
<dbReference type="InterPro" id="IPR027417">
    <property type="entry name" value="P-loop_NTPase"/>
</dbReference>
<dbReference type="SUPFAM" id="SSF52540">
    <property type="entry name" value="P-loop containing nucleoside triphosphate hydrolases"/>
    <property type="match status" value="1"/>
</dbReference>
<reference evidence="6" key="1">
    <citation type="submission" date="2015-02" db="EMBL/GenBank/DDBJ databases">
        <title>Genome sequencing for Strongylocentrotus purpuratus.</title>
        <authorList>
            <person name="Murali S."/>
            <person name="Liu Y."/>
            <person name="Vee V."/>
            <person name="English A."/>
            <person name="Wang M."/>
            <person name="Skinner E."/>
            <person name="Han Y."/>
            <person name="Muzny D.M."/>
            <person name="Worley K.C."/>
            <person name="Gibbs R.A."/>
        </authorList>
    </citation>
    <scope>NUCLEOTIDE SEQUENCE</scope>
</reference>
<dbReference type="EnsemblMetazoa" id="XM_030980387">
    <property type="protein sequence ID" value="XP_030836247"/>
    <property type="gene ID" value="LOC581286"/>
</dbReference>
<evidence type="ECO:0000313" key="5">
    <source>
        <dbReference type="EnsemblMetazoa" id="XP_030836247"/>
    </source>
</evidence>
<dbReference type="GO" id="GO:0005524">
    <property type="term" value="F:ATP binding"/>
    <property type="evidence" value="ECO:0007669"/>
    <property type="project" value="UniProtKB-KW"/>
</dbReference>
<feature type="domain" description="AAA+ ATPase" evidence="4">
    <location>
        <begin position="301"/>
        <end position="441"/>
    </location>
</feature>